<evidence type="ECO:0000313" key="3">
    <source>
        <dbReference type="Proteomes" id="UP000318065"/>
    </source>
</evidence>
<dbReference type="EMBL" id="AP019791">
    <property type="protein sequence ID" value="BBL79433.1"/>
    <property type="molecule type" value="Genomic_DNA"/>
</dbReference>
<name>A0A510HLH5_9ACTN</name>
<feature type="compositionally biased region" description="Basic and acidic residues" evidence="1">
    <location>
        <begin position="22"/>
        <end position="32"/>
    </location>
</feature>
<evidence type="ECO:0000256" key="1">
    <source>
        <dbReference type="SAM" id="MobiDB-lite"/>
    </source>
</evidence>
<protein>
    <submittedName>
        <fullName evidence="2">Uncharacterized protein</fullName>
    </submittedName>
</protein>
<feature type="region of interest" description="Disordered" evidence="1">
    <location>
        <begin position="1"/>
        <end position="36"/>
    </location>
</feature>
<sequence length="69" mass="7603">MHASWAVRKDSYESSPSCTRCSAKEGEGDRDVTVGGDGTLEEITGPIRIQLKPLHRVFGQAVEREELTD</sequence>
<proteinExistence type="predicted"/>
<dbReference type="AlphaFoldDB" id="A0A510HLH5"/>
<dbReference type="Proteomes" id="UP000318065">
    <property type="component" value="Chromosome"/>
</dbReference>
<evidence type="ECO:0000313" key="2">
    <source>
        <dbReference type="EMBL" id="BBL79433.1"/>
    </source>
</evidence>
<keyword evidence="3" id="KW-1185">Reference proteome</keyword>
<gene>
    <name evidence="2" type="ORF">RxyAA322_12870</name>
</gene>
<organism evidence="2 3">
    <name type="scientific">Rubrobacter xylanophilus</name>
    <dbReference type="NCBI Taxonomy" id="49319"/>
    <lineage>
        <taxon>Bacteria</taxon>
        <taxon>Bacillati</taxon>
        <taxon>Actinomycetota</taxon>
        <taxon>Rubrobacteria</taxon>
        <taxon>Rubrobacterales</taxon>
        <taxon>Rubrobacteraceae</taxon>
        <taxon>Rubrobacter</taxon>
    </lineage>
</organism>
<accession>A0A510HLH5</accession>
<reference evidence="2" key="1">
    <citation type="journal article" date="2019" name="Microbiol. Resour. Announc.">
        <title>Complete Genome Sequence of Rubrobacter xylanophilus Strain AA3-22, Isolated from Arima Onsen in Japan.</title>
        <authorList>
            <person name="Tomariguchi N."/>
            <person name="Miyazaki K."/>
        </authorList>
    </citation>
    <scope>NUCLEOTIDE SEQUENCE [LARGE SCALE GENOMIC DNA]</scope>
    <source>
        <strain evidence="2">AA3-22</strain>
    </source>
</reference>